<evidence type="ECO:0000259" key="4">
    <source>
        <dbReference type="PROSITE" id="PS50987"/>
    </source>
</evidence>
<dbReference type="InterPro" id="IPR011991">
    <property type="entry name" value="ArsR-like_HTH"/>
</dbReference>
<dbReference type="NCBIfam" id="NF033788">
    <property type="entry name" value="HTH_metalloreg"/>
    <property type="match status" value="1"/>
</dbReference>
<accession>A0ABQ6NHT0</accession>
<reference evidence="5 6" key="1">
    <citation type="submission" date="2023-05" db="EMBL/GenBank/DDBJ databases">
        <title>Draft genome of Paenibacillus sp. CCS26.</title>
        <authorList>
            <person name="Akita H."/>
            <person name="Shinto Y."/>
            <person name="Kimura Z."/>
        </authorList>
    </citation>
    <scope>NUCLEOTIDE SEQUENCE [LARGE SCALE GENOMIC DNA]</scope>
    <source>
        <strain evidence="5 6">CCS26</strain>
    </source>
</reference>
<keyword evidence="3" id="KW-0804">Transcription</keyword>
<dbReference type="PRINTS" id="PR00778">
    <property type="entry name" value="HTHARSR"/>
</dbReference>
<evidence type="ECO:0000313" key="5">
    <source>
        <dbReference type="EMBL" id="GMK43762.1"/>
    </source>
</evidence>
<dbReference type="PANTHER" id="PTHR33154:SF33">
    <property type="entry name" value="TRANSCRIPTIONAL REPRESSOR SDPR"/>
    <property type="match status" value="1"/>
</dbReference>
<dbReference type="RefSeq" id="WP_116394576.1">
    <property type="nucleotide sequence ID" value="NZ_BTCL01000002.1"/>
</dbReference>
<keyword evidence="6" id="KW-1185">Reference proteome</keyword>
<organism evidence="5 6">
    <name type="scientific">Paenibacillus glycanilyticus</name>
    <dbReference type="NCBI Taxonomy" id="126569"/>
    <lineage>
        <taxon>Bacteria</taxon>
        <taxon>Bacillati</taxon>
        <taxon>Bacillota</taxon>
        <taxon>Bacilli</taxon>
        <taxon>Bacillales</taxon>
        <taxon>Paenibacillaceae</taxon>
        <taxon>Paenibacillus</taxon>
    </lineage>
</organism>
<feature type="domain" description="HTH arsR-type" evidence="4">
    <location>
        <begin position="1"/>
        <end position="87"/>
    </location>
</feature>
<proteinExistence type="predicted"/>
<dbReference type="InterPro" id="IPR036388">
    <property type="entry name" value="WH-like_DNA-bd_sf"/>
</dbReference>
<dbReference type="CDD" id="cd00090">
    <property type="entry name" value="HTH_ARSR"/>
    <property type="match status" value="1"/>
</dbReference>
<dbReference type="Pfam" id="PF01022">
    <property type="entry name" value="HTH_5"/>
    <property type="match status" value="1"/>
</dbReference>
<dbReference type="EMBL" id="BTCL01000002">
    <property type="protein sequence ID" value="GMK43762.1"/>
    <property type="molecule type" value="Genomic_DNA"/>
</dbReference>
<evidence type="ECO:0000313" key="6">
    <source>
        <dbReference type="Proteomes" id="UP001285921"/>
    </source>
</evidence>
<evidence type="ECO:0000256" key="2">
    <source>
        <dbReference type="ARBA" id="ARBA00023125"/>
    </source>
</evidence>
<keyword evidence="2" id="KW-0238">DNA-binding</keyword>
<dbReference type="PANTHER" id="PTHR33154">
    <property type="entry name" value="TRANSCRIPTIONAL REGULATOR, ARSR FAMILY"/>
    <property type="match status" value="1"/>
</dbReference>
<keyword evidence="1" id="KW-0805">Transcription regulation</keyword>
<dbReference type="InterPro" id="IPR001845">
    <property type="entry name" value="HTH_ArsR_DNA-bd_dom"/>
</dbReference>
<dbReference type="Gene3D" id="1.10.10.10">
    <property type="entry name" value="Winged helix-like DNA-binding domain superfamily/Winged helix DNA-binding domain"/>
    <property type="match status" value="1"/>
</dbReference>
<name>A0ABQ6NHT0_9BACL</name>
<evidence type="ECO:0000256" key="1">
    <source>
        <dbReference type="ARBA" id="ARBA00023015"/>
    </source>
</evidence>
<evidence type="ECO:0000256" key="3">
    <source>
        <dbReference type="ARBA" id="ARBA00023163"/>
    </source>
</evidence>
<protein>
    <submittedName>
        <fullName evidence="5">Transcriptional regulator</fullName>
    </submittedName>
</protein>
<sequence length="110" mass="12812">MLSTFAIVAEPSRRRIMDMLLRGDASVSQLVEALDMSQPLVSKHLRALRETGLVRVRIVAQQRIYSLEPGPLAEIDMWLSAYRSKWNRHVDAMDEYLKKKKQLRKEEEES</sequence>
<gene>
    <name evidence="5" type="ORF">PghCCS26_08890</name>
</gene>
<dbReference type="PROSITE" id="PS50987">
    <property type="entry name" value="HTH_ARSR_2"/>
    <property type="match status" value="1"/>
</dbReference>
<dbReference type="Proteomes" id="UP001285921">
    <property type="component" value="Unassembled WGS sequence"/>
</dbReference>
<dbReference type="InterPro" id="IPR051081">
    <property type="entry name" value="HTH_MetalResp_TranReg"/>
</dbReference>
<dbReference type="InterPro" id="IPR036390">
    <property type="entry name" value="WH_DNA-bd_sf"/>
</dbReference>
<dbReference type="SUPFAM" id="SSF46785">
    <property type="entry name" value="Winged helix' DNA-binding domain"/>
    <property type="match status" value="1"/>
</dbReference>
<dbReference type="SMART" id="SM00418">
    <property type="entry name" value="HTH_ARSR"/>
    <property type="match status" value="1"/>
</dbReference>
<comment type="caution">
    <text evidence="5">The sequence shown here is derived from an EMBL/GenBank/DDBJ whole genome shotgun (WGS) entry which is preliminary data.</text>
</comment>